<gene>
    <name evidence="7" type="ORF">HO173_005715</name>
</gene>
<organism evidence="7 8">
    <name type="scientific">Letharia columbiana</name>
    <dbReference type="NCBI Taxonomy" id="112416"/>
    <lineage>
        <taxon>Eukaryota</taxon>
        <taxon>Fungi</taxon>
        <taxon>Dikarya</taxon>
        <taxon>Ascomycota</taxon>
        <taxon>Pezizomycotina</taxon>
        <taxon>Lecanoromycetes</taxon>
        <taxon>OSLEUM clade</taxon>
        <taxon>Lecanoromycetidae</taxon>
        <taxon>Lecanorales</taxon>
        <taxon>Lecanorineae</taxon>
        <taxon>Parmeliaceae</taxon>
        <taxon>Letharia</taxon>
    </lineage>
</organism>
<dbReference type="Pfam" id="PF07690">
    <property type="entry name" value="MFS_1"/>
    <property type="match status" value="1"/>
</dbReference>
<dbReference type="PANTHER" id="PTHR23506">
    <property type="entry name" value="GH10249P"/>
    <property type="match status" value="1"/>
</dbReference>
<feature type="transmembrane region" description="Helical" evidence="6">
    <location>
        <begin position="95"/>
        <end position="116"/>
    </location>
</feature>
<dbReference type="AlphaFoldDB" id="A0A8H6FWM6"/>
<keyword evidence="2" id="KW-0813">Transport</keyword>
<evidence type="ECO:0000256" key="2">
    <source>
        <dbReference type="ARBA" id="ARBA00022448"/>
    </source>
</evidence>
<dbReference type="Gene3D" id="1.20.1250.20">
    <property type="entry name" value="MFS general substrate transporter like domains"/>
    <property type="match status" value="2"/>
</dbReference>
<dbReference type="SUPFAM" id="SSF103473">
    <property type="entry name" value="MFS general substrate transporter"/>
    <property type="match status" value="2"/>
</dbReference>
<keyword evidence="4 6" id="KW-1133">Transmembrane helix</keyword>
<evidence type="ECO:0000256" key="6">
    <source>
        <dbReference type="SAM" id="Phobius"/>
    </source>
</evidence>
<dbReference type="EMBL" id="JACCJC010000021">
    <property type="protein sequence ID" value="KAF6236087.1"/>
    <property type="molecule type" value="Genomic_DNA"/>
</dbReference>
<name>A0A8H6FWM6_9LECA</name>
<protein>
    <submittedName>
        <fullName evidence="7">Uncharacterized protein</fullName>
    </submittedName>
</protein>
<feature type="transmembrane region" description="Helical" evidence="6">
    <location>
        <begin position="69"/>
        <end position="89"/>
    </location>
</feature>
<reference evidence="7 8" key="1">
    <citation type="journal article" date="2020" name="Genomics">
        <title>Complete, high-quality genomes from long-read metagenomic sequencing of two wolf lichen thalli reveals enigmatic genome architecture.</title>
        <authorList>
            <person name="McKenzie S.K."/>
            <person name="Walston R.F."/>
            <person name="Allen J.L."/>
        </authorList>
    </citation>
    <scope>NUCLEOTIDE SEQUENCE [LARGE SCALE GENOMIC DNA]</scope>
    <source>
        <strain evidence="7">WasteWater2</strain>
    </source>
</reference>
<accession>A0A8H6FWM6</accession>
<keyword evidence="5 6" id="KW-0472">Membrane</keyword>
<proteinExistence type="predicted"/>
<evidence type="ECO:0000256" key="4">
    <source>
        <dbReference type="ARBA" id="ARBA00022989"/>
    </source>
</evidence>
<dbReference type="InterPro" id="IPR050930">
    <property type="entry name" value="MFS_Vesicular_Transporter"/>
</dbReference>
<evidence type="ECO:0000256" key="3">
    <source>
        <dbReference type="ARBA" id="ARBA00022692"/>
    </source>
</evidence>
<sequence>MQIFESVHFDDVMPGLLRREMNIFTVSLFPPTLLVAHEDGNPPRRGSVDEPAFHTFFCWLANRSPSRKIFLLLGLLLLGAATVMLSLGTDIHVLVVSWFFQDLYAAIIYTGGLVLVKDTVGLDEIGKWMGFVLSFANAGFLILPTLGGLIYGKLGANAIFLTMGINVMLDIILRLGMVEKAVPTLVAPLIGMLADRYGPRWVAAAGFTLASVMLALLPEVTRNSAGQIALLCVLLTVLGKFVRSEDSCSLNELMTCFAFSLTIPPLAADLASAVEHIIGENPEIGGEAGGYGQAFYLLHCGTSTEVLTGPSPAGFFHDTFGWRVMGWTLPVLSASAVWPIAAFTGNQESGSREDLNVA</sequence>
<dbReference type="RefSeq" id="XP_037165439.1">
    <property type="nucleotide sequence ID" value="XM_037307630.1"/>
</dbReference>
<dbReference type="OrthoDB" id="5086884at2759"/>
<feature type="transmembrane region" description="Helical" evidence="6">
    <location>
        <begin position="198"/>
        <end position="218"/>
    </location>
</feature>
<keyword evidence="3 6" id="KW-0812">Transmembrane</keyword>
<dbReference type="InterPro" id="IPR036259">
    <property type="entry name" value="MFS_trans_sf"/>
</dbReference>
<dbReference type="PANTHER" id="PTHR23506:SF23">
    <property type="entry name" value="GH10249P"/>
    <property type="match status" value="1"/>
</dbReference>
<keyword evidence="8" id="KW-1185">Reference proteome</keyword>
<evidence type="ECO:0000313" key="8">
    <source>
        <dbReference type="Proteomes" id="UP000578531"/>
    </source>
</evidence>
<evidence type="ECO:0000256" key="5">
    <source>
        <dbReference type="ARBA" id="ARBA00023136"/>
    </source>
</evidence>
<feature type="transmembrane region" description="Helical" evidence="6">
    <location>
        <begin position="128"/>
        <end position="152"/>
    </location>
</feature>
<comment type="subcellular location">
    <subcellularLocation>
        <location evidence="1">Membrane</location>
        <topology evidence="1">Multi-pass membrane protein</topology>
    </subcellularLocation>
</comment>
<comment type="caution">
    <text evidence="7">The sequence shown here is derived from an EMBL/GenBank/DDBJ whole genome shotgun (WGS) entry which is preliminary data.</text>
</comment>
<dbReference type="GeneID" id="59287377"/>
<dbReference type="Proteomes" id="UP000578531">
    <property type="component" value="Unassembled WGS sequence"/>
</dbReference>
<evidence type="ECO:0000256" key="1">
    <source>
        <dbReference type="ARBA" id="ARBA00004141"/>
    </source>
</evidence>
<dbReference type="InterPro" id="IPR011701">
    <property type="entry name" value="MFS"/>
</dbReference>
<evidence type="ECO:0000313" key="7">
    <source>
        <dbReference type="EMBL" id="KAF6236087.1"/>
    </source>
</evidence>
<dbReference type="GO" id="GO:0022857">
    <property type="term" value="F:transmembrane transporter activity"/>
    <property type="evidence" value="ECO:0007669"/>
    <property type="project" value="InterPro"/>
</dbReference>
<dbReference type="GO" id="GO:0016020">
    <property type="term" value="C:membrane"/>
    <property type="evidence" value="ECO:0007669"/>
    <property type="project" value="UniProtKB-SubCell"/>
</dbReference>
<feature type="transmembrane region" description="Helical" evidence="6">
    <location>
        <begin position="158"/>
        <end position="177"/>
    </location>
</feature>